<dbReference type="SUPFAM" id="SSF81345">
    <property type="entry name" value="ABC transporter involved in vitamin B12 uptake, BtuC"/>
    <property type="match status" value="1"/>
</dbReference>
<keyword evidence="3" id="KW-0813">Transport</keyword>
<name>A0A432L8T4_9BACI</name>
<evidence type="ECO:0000256" key="5">
    <source>
        <dbReference type="ARBA" id="ARBA00022692"/>
    </source>
</evidence>
<reference evidence="9 10" key="1">
    <citation type="submission" date="2018-12" db="EMBL/GenBank/DDBJ databases">
        <title>Lysinibacillus antri sp. nov., isolated from a cave soil.</title>
        <authorList>
            <person name="Narsing Rao M.P."/>
            <person name="Zhang H."/>
            <person name="Dong Z.-Y."/>
            <person name="Niu X.-K."/>
            <person name="Zhang K."/>
            <person name="Fang B.-Z."/>
            <person name="Kang Y.-Q."/>
            <person name="Xiao M."/>
            <person name="Li W.-J."/>
        </authorList>
    </citation>
    <scope>NUCLEOTIDE SEQUENCE [LARGE SCALE GENOMIC DNA]</scope>
    <source>
        <strain evidence="9 10">SYSU K30002</strain>
    </source>
</reference>
<keyword evidence="5 8" id="KW-0812">Transmembrane</keyword>
<dbReference type="InterPro" id="IPR037294">
    <property type="entry name" value="ABC_BtuC-like"/>
</dbReference>
<protein>
    <submittedName>
        <fullName evidence="9">Iron ABC transporter permease</fullName>
    </submittedName>
</protein>
<dbReference type="GO" id="GO:0022857">
    <property type="term" value="F:transmembrane transporter activity"/>
    <property type="evidence" value="ECO:0007669"/>
    <property type="project" value="InterPro"/>
</dbReference>
<evidence type="ECO:0000313" key="9">
    <source>
        <dbReference type="EMBL" id="RUL49335.1"/>
    </source>
</evidence>
<comment type="subcellular location">
    <subcellularLocation>
        <location evidence="1">Cell membrane</location>
        <topology evidence="1">Multi-pass membrane protein</topology>
    </subcellularLocation>
</comment>
<gene>
    <name evidence="9" type="ORF">EK386_15605</name>
</gene>
<dbReference type="Gene3D" id="1.10.3470.10">
    <property type="entry name" value="ABC transporter involved in vitamin B12 uptake, BtuC"/>
    <property type="match status" value="1"/>
</dbReference>
<sequence>MMNNDTLQTIIQSRSKRKRRYIATMVILIVIALALCCAMLMLGNTIYPVKDVIAVLLGEEVKGASFAVGTLRFPRMLAGLLTGFAFGVGGYVFQTMLRNPLANPNVIGITAGSSAAAVFCIVVLQTSNTMISIASVVGGLLTVAIIYGFSRATSFSIGRLILIGIGIQAILNAFISYLMLIAKTHDLPTALRWLSGSLNGAKVETVMPLLILIVICTPILIYFSNHLEMLELGEQAATSLGVSTNRVRIILLITAVLVIALATATTGPIAFISFLAGPIARRIVGAGFSALIPSGLIGVILVLAADLIGQFAFEAHYPVGVITGIIGAPYLIYLLIKMNRKGDI</sequence>
<dbReference type="AlphaFoldDB" id="A0A432L8T4"/>
<feature type="transmembrane region" description="Helical" evidence="8">
    <location>
        <begin position="317"/>
        <end position="336"/>
    </location>
</feature>
<evidence type="ECO:0000256" key="7">
    <source>
        <dbReference type="ARBA" id="ARBA00023136"/>
    </source>
</evidence>
<comment type="similarity">
    <text evidence="2">Belongs to the binding-protein-dependent transport system permease family. FecCD subfamily.</text>
</comment>
<dbReference type="PANTHER" id="PTHR30472">
    <property type="entry name" value="FERRIC ENTEROBACTIN TRANSPORT SYSTEM PERMEASE PROTEIN"/>
    <property type="match status" value="1"/>
</dbReference>
<proteinExistence type="inferred from homology"/>
<keyword evidence="7 8" id="KW-0472">Membrane</keyword>
<comment type="caution">
    <text evidence="9">The sequence shown here is derived from an EMBL/GenBank/DDBJ whole genome shotgun (WGS) entry which is preliminary data.</text>
</comment>
<evidence type="ECO:0000313" key="10">
    <source>
        <dbReference type="Proteomes" id="UP000287910"/>
    </source>
</evidence>
<evidence type="ECO:0000256" key="8">
    <source>
        <dbReference type="SAM" id="Phobius"/>
    </source>
</evidence>
<keyword evidence="10" id="KW-1185">Reference proteome</keyword>
<organism evidence="9 10">
    <name type="scientific">Lysinibacillus antri</name>
    <dbReference type="NCBI Taxonomy" id="2498145"/>
    <lineage>
        <taxon>Bacteria</taxon>
        <taxon>Bacillati</taxon>
        <taxon>Bacillota</taxon>
        <taxon>Bacilli</taxon>
        <taxon>Bacillales</taxon>
        <taxon>Bacillaceae</taxon>
        <taxon>Lysinibacillus</taxon>
    </lineage>
</organism>
<feature type="transmembrane region" description="Helical" evidence="8">
    <location>
        <begin position="106"/>
        <end position="124"/>
    </location>
</feature>
<feature type="transmembrane region" description="Helical" evidence="8">
    <location>
        <begin position="283"/>
        <end position="305"/>
    </location>
</feature>
<feature type="transmembrane region" description="Helical" evidence="8">
    <location>
        <begin position="21"/>
        <end position="46"/>
    </location>
</feature>
<keyword evidence="4" id="KW-1003">Cell membrane</keyword>
<dbReference type="GO" id="GO:0033214">
    <property type="term" value="P:siderophore-iron import into cell"/>
    <property type="evidence" value="ECO:0007669"/>
    <property type="project" value="TreeGrafter"/>
</dbReference>
<feature type="transmembrane region" description="Helical" evidence="8">
    <location>
        <begin position="161"/>
        <end position="182"/>
    </location>
</feature>
<dbReference type="InterPro" id="IPR000522">
    <property type="entry name" value="ABC_transptr_permease_BtuC"/>
</dbReference>
<feature type="transmembrane region" description="Helical" evidence="8">
    <location>
        <begin position="76"/>
        <end position="94"/>
    </location>
</feature>
<evidence type="ECO:0000256" key="1">
    <source>
        <dbReference type="ARBA" id="ARBA00004651"/>
    </source>
</evidence>
<feature type="transmembrane region" description="Helical" evidence="8">
    <location>
        <begin position="131"/>
        <end position="149"/>
    </location>
</feature>
<dbReference type="CDD" id="cd06550">
    <property type="entry name" value="TM_ABC_iron-siderophores_like"/>
    <property type="match status" value="1"/>
</dbReference>
<keyword evidence="6 8" id="KW-1133">Transmembrane helix</keyword>
<evidence type="ECO:0000256" key="3">
    <source>
        <dbReference type="ARBA" id="ARBA00022448"/>
    </source>
</evidence>
<dbReference type="Pfam" id="PF01032">
    <property type="entry name" value="FecCD"/>
    <property type="match status" value="1"/>
</dbReference>
<dbReference type="PANTHER" id="PTHR30472:SF24">
    <property type="entry name" value="FERRIC ENTEROBACTIN TRANSPORT SYSTEM PERMEASE PROTEIN FEPG"/>
    <property type="match status" value="1"/>
</dbReference>
<evidence type="ECO:0000256" key="6">
    <source>
        <dbReference type="ARBA" id="ARBA00022989"/>
    </source>
</evidence>
<dbReference type="EMBL" id="RYYR01000026">
    <property type="protein sequence ID" value="RUL49335.1"/>
    <property type="molecule type" value="Genomic_DNA"/>
</dbReference>
<feature type="transmembrane region" description="Helical" evidence="8">
    <location>
        <begin position="203"/>
        <end position="223"/>
    </location>
</feature>
<feature type="transmembrane region" description="Helical" evidence="8">
    <location>
        <begin position="249"/>
        <end position="276"/>
    </location>
</feature>
<dbReference type="Proteomes" id="UP000287910">
    <property type="component" value="Unassembled WGS sequence"/>
</dbReference>
<evidence type="ECO:0000256" key="4">
    <source>
        <dbReference type="ARBA" id="ARBA00022475"/>
    </source>
</evidence>
<accession>A0A432L8T4</accession>
<dbReference type="GO" id="GO:0005886">
    <property type="term" value="C:plasma membrane"/>
    <property type="evidence" value="ECO:0007669"/>
    <property type="project" value="UniProtKB-SubCell"/>
</dbReference>
<evidence type="ECO:0000256" key="2">
    <source>
        <dbReference type="ARBA" id="ARBA00007935"/>
    </source>
</evidence>